<accession>A0A8A4ZAT2</accession>
<dbReference type="Proteomes" id="UP000663937">
    <property type="component" value="Chromosome"/>
</dbReference>
<dbReference type="AlphaFoldDB" id="A0A8A4ZAT2"/>
<name>A0A8A4ZAT2_9MICO</name>
<protein>
    <submittedName>
        <fullName evidence="1">Uncharacterized protein</fullName>
    </submittedName>
</protein>
<sequence length="45" mass="4471">MGPAELKDLLAEWIGSPDASDLRASLWVDGAARSAVSVSSAAAGA</sequence>
<gene>
    <name evidence="1" type="ORF">J4E96_16990</name>
</gene>
<evidence type="ECO:0000313" key="2">
    <source>
        <dbReference type="Proteomes" id="UP000663937"/>
    </source>
</evidence>
<evidence type="ECO:0000313" key="1">
    <source>
        <dbReference type="EMBL" id="QTE28984.1"/>
    </source>
</evidence>
<keyword evidence="2" id="KW-1185">Reference proteome</keyword>
<dbReference type="EMBL" id="CP071868">
    <property type="protein sequence ID" value="QTE28984.1"/>
    <property type="molecule type" value="Genomic_DNA"/>
</dbReference>
<dbReference type="RefSeq" id="WP_227423244.1">
    <property type="nucleotide sequence ID" value="NZ_CP071868.1"/>
</dbReference>
<reference evidence="1" key="1">
    <citation type="submission" date="2021-03" db="EMBL/GenBank/DDBJ databases">
        <title>Pengzhenrongella sicca gen. nov., sp. nov., a new member of suborder Micrococcineae isolated from High-Arctic tundra soil.</title>
        <authorList>
            <person name="Peng F."/>
        </authorList>
    </citation>
    <scope>NUCLEOTIDE SEQUENCE</scope>
    <source>
        <strain evidence="1">LRZ-2</strain>
    </source>
</reference>
<dbReference type="KEGG" id="psic:J4E96_16990"/>
<proteinExistence type="predicted"/>
<organism evidence="1 2">
    <name type="scientific">Pengzhenrongella sicca</name>
    <dbReference type="NCBI Taxonomy" id="2819238"/>
    <lineage>
        <taxon>Bacteria</taxon>
        <taxon>Bacillati</taxon>
        <taxon>Actinomycetota</taxon>
        <taxon>Actinomycetes</taxon>
        <taxon>Micrococcales</taxon>
        <taxon>Pengzhenrongella</taxon>
    </lineage>
</organism>